<dbReference type="InterPro" id="IPR000709">
    <property type="entry name" value="Leu_Ile_Val-bd"/>
</dbReference>
<dbReference type="GO" id="GO:0006865">
    <property type="term" value="P:amino acid transport"/>
    <property type="evidence" value="ECO:0007669"/>
    <property type="project" value="UniProtKB-KW"/>
</dbReference>
<evidence type="ECO:0000256" key="4">
    <source>
        <dbReference type="ARBA" id="ARBA00022970"/>
    </source>
</evidence>
<dbReference type="PANTHER" id="PTHR47235:SF1">
    <property type="entry name" value="BLR6548 PROTEIN"/>
    <property type="match status" value="1"/>
</dbReference>
<keyword evidence="3 5" id="KW-0732">Signal</keyword>
<keyword evidence="8" id="KW-1185">Reference proteome</keyword>
<keyword evidence="4" id="KW-0029">Amino-acid transport</keyword>
<feature type="signal peptide" evidence="5">
    <location>
        <begin position="1"/>
        <end position="25"/>
    </location>
</feature>
<organism evidence="7 8">
    <name type="scientific">Amycolatopsis vastitatis</name>
    <dbReference type="NCBI Taxonomy" id="1905142"/>
    <lineage>
        <taxon>Bacteria</taxon>
        <taxon>Bacillati</taxon>
        <taxon>Actinomycetota</taxon>
        <taxon>Actinomycetes</taxon>
        <taxon>Pseudonocardiales</taxon>
        <taxon>Pseudonocardiaceae</taxon>
        <taxon>Amycolatopsis</taxon>
    </lineage>
</organism>
<protein>
    <submittedName>
        <fullName evidence="7">Branched-chain amino acid ABC transporter</fullName>
    </submittedName>
</protein>
<dbReference type="EMBL" id="NMUL01000030">
    <property type="protein sequence ID" value="OXM64217.1"/>
    <property type="molecule type" value="Genomic_DNA"/>
</dbReference>
<dbReference type="Proteomes" id="UP000215199">
    <property type="component" value="Unassembled WGS sequence"/>
</dbReference>
<evidence type="ECO:0000256" key="2">
    <source>
        <dbReference type="ARBA" id="ARBA00022448"/>
    </source>
</evidence>
<keyword evidence="2" id="KW-0813">Transport</keyword>
<dbReference type="Gene3D" id="3.40.50.2300">
    <property type="match status" value="2"/>
</dbReference>
<dbReference type="CDD" id="cd06343">
    <property type="entry name" value="PBP1_ABC_ligand_binding-like"/>
    <property type="match status" value="1"/>
</dbReference>
<feature type="domain" description="Leucine-binding protein" evidence="6">
    <location>
        <begin position="36"/>
        <end position="381"/>
    </location>
</feature>
<dbReference type="OrthoDB" id="26870at2"/>
<sequence length="395" mass="41610">MRLRSTPVKVAAVAATLVLAATACASANSAGANDKEITIGAWYPLSGAVSASGVPQRAGADAYFKMINDRGGINGRKVNWIVKDNAFDPQQTVQIARELIGQDKVSAIVAANGTSQAEAAFPFVLQQSKVPILNELGGLDSWYNPPRANLFGTQTLYEDQAAALGDWVVKDGRKNVVVVHSDPAAFVKVAQAAQSVAKKSDPAMNVSLQPVKFQSTDYSPVVSQVKGKAPDAVILILASPEAAAFMKEAKLQGLAAPTYSYAPVAAQSTLTLAGPAAEGARAVQLVKSPNDTDPSVKEFRDAMAKYEPGQPADFIALWGWAGAKVFAQIAQTIPGAVTSEALAKAYEQAKNIDPGVAPVMSFGPDRHMGSRDVQRVVVKNGKWTSEGDFYTPPAR</sequence>
<name>A0A229SYJ1_9PSEU</name>
<proteinExistence type="inferred from homology"/>
<comment type="similarity">
    <text evidence="1">Belongs to the leucine-binding protein family.</text>
</comment>
<evidence type="ECO:0000259" key="6">
    <source>
        <dbReference type="Pfam" id="PF13458"/>
    </source>
</evidence>
<feature type="chain" id="PRO_5038623115" evidence="5">
    <location>
        <begin position="26"/>
        <end position="395"/>
    </location>
</feature>
<dbReference type="InterPro" id="IPR028082">
    <property type="entry name" value="Peripla_BP_I"/>
</dbReference>
<accession>A0A229SYJ1</accession>
<dbReference type="Pfam" id="PF13458">
    <property type="entry name" value="Peripla_BP_6"/>
    <property type="match status" value="1"/>
</dbReference>
<evidence type="ECO:0000256" key="1">
    <source>
        <dbReference type="ARBA" id="ARBA00010062"/>
    </source>
</evidence>
<dbReference type="PANTHER" id="PTHR47235">
    <property type="entry name" value="BLR6548 PROTEIN"/>
    <property type="match status" value="1"/>
</dbReference>
<gene>
    <name evidence="7" type="ORF">CF165_28195</name>
</gene>
<dbReference type="AlphaFoldDB" id="A0A229SYJ1"/>
<evidence type="ECO:0000256" key="3">
    <source>
        <dbReference type="ARBA" id="ARBA00022729"/>
    </source>
</evidence>
<dbReference type="InterPro" id="IPR028081">
    <property type="entry name" value="Leu-bd"/>
</dbReference>
<dbReference type="PRINTS" id="PR00337">
    <property type="entry name" value="LEUILEVALBP"/>
</dbReference>
<evidence type="ECO:0000256" key="5">
    <source>
        <dbReference type="SAM" id="SignalP"/>
    </source>
</evidence>
<evidence type="ECO:0000313" key="8">
    <source>
        <dbReference type="Proteomes" id="UP000215199"/>
    </source>
</evidence>
<comment type="caution">
    <text evidence="7">The sequence shown here is derived from an EMBL/GenBank/DDBJ whole genome shotgun (WGS) entry which is preliminary data.</text>
</comment>
<dbReference type="SUPFAM" id="SSF53822">
    <property type="entry name" value="Periplasmic binding protein-like I"/>
    <property type="match status" value="1"/>
</dbReference>
<evidence type="ECO:0000313" key="7">
    <source>
        <dbReference type="EMBL" id="OXM64217.1"/>
    </source>
</evidence>
<dbReference type="RefSeq" id="WP_093950587.1">
    <property type="nucleotide sequence ID" value="NZ_NMUL01000030.1"/>
</dbReference>
<dbReference type="PROSITE" id="PS51257">
    <property type="entry name" value="PROKAR_LIPOPROTEIN"/>
    <property type="match status" value="1"/>
</dbReference>
<reference evidence="8" key="1">
    <citation type="submission" date="2017-07" db="EMBL/GenBank/DDBJ databases">
        <title>Comparative genome mining reveals phylogenetic distribution patterns of secondary metabolites in Amycolatopsis.</title>
        <authorList>
            <person name="Adamek M."/>
            <person name="Alanjary M."/>
            <person name="Sales-Ortells H."/>
            <person name="Goodfellow M."/>
            <person name="Bull A.T."/>
            <person name="Kalinowski J."/>
            <person name="Ziemert N."/>
        </authorList>
    </citation>
    <scope>NUCLEOTIDE SEQUENCE [LARGE SCALE GENOMIC DNA]</scope>
    <source>
        <strain evidence="8">H5</strain>
    </source>
</reference>